<keyword evidence="3 5" id="KW-1133">Transmembrane helix</keyword>
<dbReference type="NCBIfam" id="NF010474">
    <property type="entry name" value="PRK13899.1"/>
    <property type="match status" value="1"/>
</dbReference>
<evidence type="ECO:0000256" key="4">
    <source>
        <dbReference type="ARBA" id="ARBA00023136"/>
    </source>
</evidence>
<dbReference type="Pfam" id="PF05101">
    <property type="entry name" value="VirB3"/>
    <property type="match status" value="1"/>
</dbReference>
<dbReference type="OrthoDB" id="5638399at2"/>
<dbReference type="KEGG" id="err:DVR09_08380"/>
<accession>A0A345YEK1</accession>
<evidence type="ECO:0000256" key="3">
    <source>
        <dbReference type="ARBA" id="ARBA00022989"/>
    </source>
</evidence>
<feature type="transmembrane region" description="Helical" evidence="5">
    <location>
        <begin position="45"/>
        <end position="63"/>
    </location>
</feature>
<organism evidence="6 7">
    <name type="scientific">Erythrobacter aureus</name>
    <dbReference type="NCBI Taxonomy" id="2182384"/>
    <lineage>
        <taxon>Bacteria</taxon>
        <taxon>Pseudomonadati</taxon>
        <taxon>Pseudomonadota</taxon>
        <taxon>Alphaproteobacteria</taxon>
        <taxon>Sphingomonadales</taxon>
        <taxon>Erythrobacteraceae</taxon>
        <taxon>Erythrobacter/Porphyrobacter group</taxon>
        <taxon>Erythrobacter</taxon>
    </lineage>
</organism>
<protein>
    <submittedName>
        <fullName evidence="6">Type VI secretion protein</fullName>
    </submittedName>
</protein>
<evidence type="ECO:0000256" key="1">
    <source>
        <dbReference type="ARBA" id="ARBA00004370"/>
    </source>
</evidence>
<evidence type="ECO:0000256" key="5">
    <source>
        <dbReference type="SAM" id="Phobius"/>
    </source>
</evidence>
<feature type="transmembrane region" description="Helical" evidence="5">
    <location>
        <begin position="20"/>
        <end position="39"/>
    </location>
</feature>
<dbReference type="InterPro" id="IPR007792">
    <property type="entry name" value="T4SS_VirB3/TrbD/AvhB"/>
</dbReference>
<proteinExistence type="predicted"/>
<dbReference type="EMBL" id="CP031357">
    <property type="protein sequence ID" value="AXK42353.1"/>
    <property type="molecule type" value="Genomic_DNA"/>
</dbReference>
<dbReference type="GO" id="GO:0016020">
    <property type="term" value="C:membrane"/>
    <property type="evidence" value="ECO:0007669"/>
    <property type="project" value="UniProtKB-SubCell"/>
</dbReference>
<dbReference type="RefSeq" id="WP_115416534.1">
    <property type="nucleotide sequence ID" value="NZ_CP031357.1"/>
</dbReference>
<reference evidence="7" key="1">
    <citation type="submission" date="2018-07" db="EMBL/GenBank/DDBJ databases">
        <title>Genome sequence of Erythrobacter strain YH-07, an antagonistic bacterium isolated from Yellow Sea.</title>
        <authorList>
            <person name="Tang T."/>
            <person name="Liu Q."/>
            <person name="Sun X."/>
        </authorList>
    </citation>
    <scope>NUCLEOTIDE SEQUENCE [LARGE SCALE GENOMIC DNA]</scope>
    <source>
        <strain evidence="7">YH-07</strain>
    </source>
</reference>
<dbReference type="AlphaFoldDB" id="A0A345YEK1"/>
<dbReference type="Proteomes" id="UP000254508">
    <property type="component" value="Chromosome"/>
</dbReference>
<keyword evidence="7" id="KW-1185">Reference proteome</keyword>
<evidence type="ECO:0000313" key="6">
    <source>
        <dbReference type="EMBL" id="AXK42353.1"/>
    </source>
</evidence>
<name>A0A345YEK1_9SPHN</name>
<gene>
    <name evidence="6" type="ORF">DVR09_08380</name>
</gene>
<evidence type="ECO:0000256" key="2">
    <source>
        <dbReference type="ARBA" id="ARBA00022692"/>
    </source>
</evidence>
<evidence type="ECO:0000313" key="7">
    <source>
        <dbReference type="Proteomes" id="UP000254508"/>
    </source>
</evidence>
<keyword evidence="4 5" id="KW-0472">Membrane</keyword>
<comment type="subcellular location">
    <subcellularLocation>
        <location evidence="1">Membrane</location>
    </subcellularLocation>
</comment>
<keyword evidence="2 5" id="KW-0812">Transmembrane</keyword>
<sequence>MTDQLRRDVCFTALTRPQMFAGVTYTFFVINAVIAVELFLLFRSWWVLLVAVALHGIGALLCLREPRFFDLWITRVRNCPRVKNYDLWKCNSYRP</sequence>